<dbReference type="RefSeq" id="WP_337700102.1">
    <property type="nucleotide sequence ID" value="NZ_JBBEGM010000001.1"/>
</dbReference>
<protein>
    <submittedName>
        <fullName evidence="2">Uncharacterized protein</fullName>
    </submittedName>
</protein>
<accession>A0ABU8LZG4</accession>
<proteinExistence type="predicted"/>
<dbReference type="EMBL" id="JBBEGM010000001">
    <property type="protein sequence ID" value="MEJ2860499.1"/>
    <property type="molecule type" value="Genomic_DNA"/>
</dbReference>
<reference evidence="2 3" key="1">
    <citation type="submission" date="2024-03" db="EMBL/GenBank/DDBJ databases">
        <title>Actinomycetospora sp. OC33-EN07, a novel actinomycete isolated from wild orchid (Aerides multiflora).</title>
        <authorList>
            <person name="Suriyachadkun C."/>
        </authorList>
    </citation>
    <scope>NUCLEOTIDE SEQUENCE [LARGE SCALE GENOMIC DNA]</scope>
    <source>
        <strain evidence="2 3">OC33-EN07</strain>
    </source>
</reference>
<feature type="compositionally biased region" description="Acidic residues" evidence="1">
    <location>
        <begin position="27"/>
        <end position="37"/>
    </location>
</feature>
<gene>
    <name evidence="2" type="ORF">WCD58_04995</name>
</gene>
<feature type="compositionally biased region" description="Basic and acidic residues" evidence="1">
    <location>
        <begin position="57"/>
        <end position="89"/>
    </location>
</feature>
<sequence>MAEHRRSDTEGEPSLPEAVERERAAEDVADVEADSLPEAERRARQAVDETDTSLPGTERRERADAERADAEEAQEDPRPIPGEEHRRRD</sequence>
<keyword evidence="3" id="KW-1185">Reference proteome</keyword>
<evidence type="ECO:0000256" key="1">
    <source>
        <dbReference type="SAM" id="MobiDB-lite"/>
    </source>
</evidence>
<comment type="caution">
    <text evidence="2">The sequence shown here is derived from an EMBL/GenBank/DDBJ whole genome shotgun (WGS) entry which is preliminary data.</text>
</comment>
<evidence type="ECO:0000313" key="3">
    <source>
        <dbReference type="Proteomes" id="UP001369736"/>
    </source>
</evidence>
<organism evidence="2 3">
    <name type="scientific">Actinomycetospora flava</name>
    <dbReference type="NCBI Taxonomy" id="3129232"/>
    <lineage>
        <taxon>Bacteria</taxon>
        <taxon>Bacillati</taxon>
        <taxon>Actinomycetota</taxon>
        <taxon>Actinomycetes</taxon>
        <taxon>Pseudonocardiales</taxon>
        <taxon>Pseudonocardiaceae</taxon>
        <taxon>Actinomycetospora</taxon>
    </lineage>
</organism>
<feature type="region of interest" description="Disordered" evidence="1">
    <location>
        <begin position="1"/>
        <end position="89"/>
    </location>
</feature>
<name>A0ABU8LZG4_9PSEU</name>
<dbReference type="Proteomes" id="UP001369736">
    <property type="component" value="Unassembled WGS sequence"/>
</dbReference>
<evidence type="ECO:0000313" key="2">
    <source>
        <dbReference type="EMBL" id="MEJ2860499.1"/>
    </source>
</evidence>
<feature type="compositionally biased region" description="Basic and acidic residues" evidence="1">
    <location>
        <begin position="38"/>
        <end position="47"/>
    </location>
</feature>